<feature type="transmembrane region" description="Helical" evidence="17">
    <location>
        <begin position="479"/>
        <end position="500"/>
    </location>
</feature>
<evidence type="ECO:0000256" key="11">
    <source>
        <dbReference type="ARBA" id="ARBA00023157"/>
    </source>
</evidence>
<dbReference type="PRINTS" id="PR01177">
    <property type="entry name" value="GABAB1RECPTR"/>
</dbReference>
<dbReference type="GO" id="GO:0007214">
    <property type="term" value="P:gamma-aminobutyric acid signaling pathway"/>
    <property type="evidence" value="ECO:0000318"/>
    <property type="project" value="GO_Central"/>
</dbReference>
<dbReference type="PROSITE" id="PS50259">
    <property type="entry name" value="G_PROTEIN_RECEP_F3_4"/>
    <property type="match status" value="1"/>
</dbReference>
<feature type="transmembrane region" description="Helical" evidence="17">
    <location>
        <begin position="554"/>
        <end position="575"/>
    </location>
</feature>
<protein>
    <recommendedName>
        <fullName evidence="19">G-protein coupled receptors family 3 profile domain-containing protein</fullName>
    </recommendedName>
</protein>
<dbReference type="InParanoid" id="B3RKR3"/>
<keyword evidence="5 18" id="KW-0732">Signal</keyword>
<dbReference type="PhylomeDB" id="B3RKR3"/>
<evidence type="ECO:0000256" key="6">
    <source>
        <dbReference type="ARBA" id="ARBA00022989"/>
    </source>
</evidence>
<feature type="transmembrane region" description="Helical" evidence="17">
    <location>
        <begin position="512"/>
        <end position="533"/>
    </location>
</feature>
<dbReference type="CDD" id="cd15047">
    <property type="entry name" value="7tmC_GABA-B-like"/>
    <property type="match status" value="1"/>
</dbReference>
<dbReference type="Pfam" id="PF00003">
    <property type="entry name" value="7tm_3"/>
    <property type="match status" value="1"/>
</dbReference>
<keyword evidence="13" id="KW-0325">Glycoprotein</keyword>
<dbReference type="AlphaFoldDB" id="B3RKR3"/>
<keyword evidence="21" id="KW-1185">Reference proteome</keyword>
<keyword evidence="15" id="KW-0628">Postsynaptic cell membrane</keyword>
<dbReference type="Pfam" id="PF01094">
    <property type="entry name" value="ANF_receptor"/>
    <property type="match status" value="1"/>
</dbReference>
<organism evidence="20 21">
    <name type="scientific">Trichoplax adhaerens</name>
    <name type="common">Trichoplax reptans</name>
    <dbReference type="NCBI Taxonomy" id="10228"/>
    <lineage>
        <taxon>Eukaryota</taxon>
        <taxon>Metazoa</taxon>
        <taxon>Placozoa</taxon>
        <taxon>Uniplacotomia</taxon>
        <taxon>Trichoplacea</taxon>
        <taxon>Trichoplacidae</taxon>
        <taxon>Trichoplax</taxon>
    </lineage>
</organism>
<dbReference type="Proteomes" id="UP000009022">
    <property type="component" value="Unassembled WGS sequence"/>
</dbReference>
<dbReference type="GeneID" id="6749042"/>
<dbReference type="GO" id="GO:0004965">
    <property type="term" value="F:G protein-coupled GABA receptor activity"/>
    <property type="evidence" value="ECO:0000318"/>
    <property type="project" value="GO_Central"/>
</dbReference>
<keyword evidence="10 17" id="KW-0472">Membrane</keyword>
<dbReference type="InterPro" id="IPR002455">
    <property type="entry name" value="GPCR3_GABA-B"/>
</dbReference>
<dbReference type="GO" id="GO:0038039">
    <property type="term" value="C:G protein-coupled receptor heterodimeric complex"/>
    <property type="evidence" value="ECO:0000318"/>
    <property type="project" value="GO_Central"/>
</dbReference>
<evidence type="ECO:0000256" key="4">
    <source>
        <dbReference type="ARBA" id="ARBA00022692"/>
    </source>
</evidence>
<keyword evidence="7" id="KW-0770">Synapse</keyword>
<dbReference type="OrthoDB" id="411630at2759"/>
<dbReference type="CDD" id="cd06366">
    <property type="entry name" value="PBP1_GABAb_receptor"/>
    <property type="match status" value="1"/>
</dbReference>
<comment type="subcellular location">
    <subcellularLocation>
        <location evidence="16">Postsynaptic cell membrane</location>
        <topology evidence="16">Multi-pass membrane protein</topology>
    </subcellularLocation>
</comment>
<dbReference type="PANTHER" id="PTHR10519:SF74">
    <property type="entry name" value="GAMMA-AMINOBUTYRIC ACID TYPE B RECEPTOR SUBUNIT 2"/>
    <property type="match status" value="1"/>
</dbReference>
<feature type="signal peptide" evidence="18">
    <location>
        <begin position="1"/>
        <end position="18"/>
    </location>
</feature>
<feature type="transmembrane region" description="Helical" evidence="17">
    <location>
        <begin position="436"/>
        <end position="458"/>
    </location>
</feature>
<keyword evidence="8" id="KW-0297">G-protein coupled receptor</keyword>
<keyword evidence="12" id="KW-0675">Receptor</keyword>
<dbReference type="GO" id="GO:0045211">
    <property type="term" value="C:postsynaptic membrane"/>
    <property type="evidence" value="ECO:0007669"/>
    <property type="project" value="UniProtKB-SubCell"/>
</dbReference>
<accession>B3RKR3</accession>
<evidence type="ECO:0000256" key="14">
    <source>
        <dbReference type="ARBA" id="ARBA00023224"/>
    </source>
</evidence>
<dbReference type="KEGG" id="tad:TRIADDRAFT_20304"/>
<comment type="similarity">
    <text evidence="1">Belongs to the G-protein coupled receptor 3 family. GABA-B receptor subfamily.</text>
</comment>
<evidence type="ECO:0000256" key="18">
    <source>
        <dbReference type="SAM" id="SignalP"/>
    </source>
</evidence>
<evidence type="ECO:0000256" key="8">
    <source>
        <dbReference type="ARBA" id="ARBA00023040"/>
    </source>
</evidence>
<evidence type="ECO:0000256" key="2">
    <source>
        <dbReference type="ARBA" id="ARBA00022475"/>
    </source>
</evidence>
<dbReference type="Gene3D" id="3.40.50.2300">
    <property type="match status" value="2"/>
</dbReference>
<evidence type="ECO:0000256" key="12">
    <source>
        <dbReference type="ARBA" id="ARBA00023170"/>
    </source>
</evidence>
<evidence type="ECO:0000259" key="19">
    <source>
        <dbReference type="PROSITE" id="PS50259"/>
    </source>
</evidence>
<evidence type="ECO:0000313" key="21">
    <source>
        <dbReference type="Proteomes" id="UP000009022"/>
    </source>
</evidence>
<evidence type="ECO:0000256" key="3">
    <source>
        <dbReference type="ARBA" id="ARBA00022553"/>
    </source>
</evidence>
<feature type="transmembrane region" description="Helical" evidence="17">
    <location>
        <begin position="612"/>
        <end position="634"/>
    </location>
</feature>
<gene>
    <name evidence="20" type="ORF">TRIADDRAFT_20304</name>
</gene>
<dbReference type="PRINTS" id="PR01176">
    <property type="entry name" value="GABABRECEPTR"/>
</dbReference>
<evidence type="ECO:0000256" key="7">
    <source>
        <dbReference type="ARBA" id="ARBA00023018"/>
    </source>
</evidence>
<keyword evidence="2" id="KW-1003">Cell membrane</keyword>
<dbReference type="SUPFAM" id="SSF53822">
    <property type="entry name" value="Periplasmic binding protein-like I"/>
    <property type="match status" value="1"/>
</dbReference>
<keyword evidence="14" id="KW-0807">Transducer</keyword>
<dbReference type="HOGENOM" id="CLU_005240_3_0_1"/>
<keyword evidence="3" id="KW-0597">Phosphoprotein</keyword>
<evidence type="ECO:0000313" key="20">
    <source>
        <dbReference type="EMBL" id="EDV28625.1"/>
    </source>
</evidence>
<evidence type="ECO:0000256" key="17">
    <source>
        <dbReference type="SAM" id="Phobius"/>
    </source>
</evidence>
<evidence type="ECO:0000256" key="16">
    <source>
        <dbReference type="ARBA" id="ARBA00034104"/>
    </source>
</evidence>
<dbReference type="PANTHER" id="PTHR10519">
    <property type="entry name" value="GABA-B RECEPTOR"/>
    <property type="match status" value="1"/>
</dbReference>
<dbReference type="eggNOG" id="KOG1055">
    <property type="taxonomic scope" value="Eukaryota"/>
</dbReference>
<dbReference type="FunFam" id="3.40.50.2300:FF:000072">
    <property type="entry name" value="Gamma-aminobutyric acid type B receptor subunit 2"/>
    <property type="match status" value="2"/>
</dbReference>
<feature type="transmembrane region" description="Helical" evidence="17">
    <location>
        <begin position="654"/>
        <end position="673"/>
    </location>
</feature>
<name>B3RKR3_TRIAD</name>
<dbReference type="OMA" id="ISHSCIA"/>
<evidence type="ECO:0000256" key="1">
    <source>
        <dbReference type="ARBA" id="ARBA00008991"/>
    </source>
</evidence>
<keyword evidence="4 17" id="KW-0812">Transmembrane</keyword>
<evidence type="ECO:0000256" key="5">
    <source>
        <dbReference type="ARBA" id="ARBA00022729"/>
    </source>
</evidence>
<dbReference type="STRING" id="10228.B3RKR3"/>
<keyword evidence="11" id="KW-1015">Disulfide bond</keyword>
<dbReference type="InterPro" id="IPR001828">
    <property type="entry name" value="ANF_lig-bd_rcpt"/>
</dbReference>
<keyword evidence="6 17" id="KW-1133">Transmembrane helix</keyword>
<evidence type="ECO:0000256" key="9">
    <source>
        <dbReference type="ARBA" id="ARBA00023054"/>
    </source>
</evidence>
<dbReference type="InterPro" id="IPR017978">
    <property type="entry name" value="GPCR_3_C"/>
</dbReference>
<feature type="chain" id="PRO_5002798176" description="G-protein coupled receptors family 3 profile domain-containing protein" evidence="18">
    <location>
        <begin position="19"/>
        <end position="711"/>
    </location>
</feature>
<feature type="domain" description="G-protein coupled receptors family 3 profile" evidence="19">
    <location>
        <begin position="445"/>
        <end position="702"/>
    </location>
</feature>
<keyword evidence="9" id="KW-0175">Coiled coil</keyword>
<reference evidence="20 21" key="1">
    <citation type="journal article" date="2008" name="Nature">
        <title>The Trichoplax genome and the nature of placozoans.</title>
        <authorList>
            <person name="Srivastava M."/>
            <person name="Begovic E."/>
            <person name="Chapman J."/>
            <person name="Putnam N.H."/>
            <person name="Hellsten U."/>
            <person name="Kawashima T."/>
            <person name="Kuo A."/>
            <person name="Mitros T."/>
            <person name="Salamov A."/>
            <person name="Carpenter M.L."/>
            <person name="Signorovitch A.Y."/>
            <person name="Moreno M.A."/>
            <person name="Kamm K."/>
            <person name="Grimwood J."/>
            <person name="Schmutz J."/>
            <person name="Shapiro H."/>
            <person name="Grigoriev I.V."/>
            <person name="Buss L.W."/>
            <person name="Schierwater B."/>
            <person name="Dellaporta S.L."/>
            <person name="Rokhsar D.S."/>
        </authorList>
    </citation>
    <scope>NUCLEOTIDE SEQUENCE [LARGE SCALE GENOMIC DNA]</scope>
    <source>
        <strain evidence="20 21">Grell-BS-1999</strain>
    </source>
</reference>
<evidence type="ECO:0000256" key="10">
    <source>
        <dbReference type="ARBA" id="ARBA00023136"/>
    </source>
</evidence>
<feature type="transmembrane region" description="Helical" evidence="17">
    <location>
        <begin position="679"/>
        <end position="699"/>
    </location>
</feature>
<dbReference type="CTD" id="6749042"/>
<dbReference type="RefSeq" id="XP_002107827.1">
    <property type="nucleotide sequence ID" value="XM_002107791.1"/>
</dbReference>
<proteinExistence type="inferred from homology"/>
<dbReference type="EMBL" id="DS985241">
    <property type="protein sequence ID" value="EDV28625.1"/>
    <property type="molecule type" value="Genomic_DNA"/>
</dbReference>
<dbReference type="InterPro" id="IPR028082">
    <property type="entry name" value="Peripla_BP_I"/>
</dbReference>
<evidence type="ECO:0000256" key="15">
    <source>
        <dbReference type="ARBA" id="ARBA00023257"/>
    </source>
</evidence>
<sequence length="711" mass="80171">MAIHIILLLTVAVVSSYGKEDIYLGCIYPTSNNFAAIRGQGYATAVKIAAKLINQRDDILPDYNLKILFKDSQLASRYAVKSLVELISEKKQIFGFLGPVSSSCCEGTAAVAPFWNLIQISNGCTSVSLGNNKLYPLFYRMTLNDTSYNGVLVDIFQKMNWTSAGVINYQDFTFTSITEDLVAQFKKVGIDYDIQSFAIDPVARVDKLKDADTRIYVLYVYPAQAIRIICRAYELNMFGPGHVWFLPEWYGSLWYDNEIHAVNCSRNQIRQTLDGSFGLQQVFLSSDNLTTISGLTPQQYVDQYLAISPSKQIRDENTLSFDSLWAFALALNRTDAILRETNENLTQFTYNDTRIRNLLYSSLSNLTFDGISGRVAFVDGDRTGDIEISQYQGNKRITLCSDAVHLNKRISSVKLNCGKVPVGAITVVVYSLTVSIPVFIVFTTLSFIGILSAMYFLYFNTSNRHIRAIKMSSPNMNNILVLGCILCYASLIIYGLDAGLVDSQAISHSCIAYGWILCFGFTLSFGSLFSKTWRVYRIYSTGYKKKIIIRDKRLLLWIIVLAIIDTCLLLLWMYLDPVTVKIVESQPKTNPFENPDMRIRYKTVICYNSQKAIWLGIIYGYKFLFLLFGAFLAWETRNVHIRELNDSRYIGMSVYNVFVISAIGALLNEFVVATPTVKYVMIAILTLLGTTITLCLVFVPKVNSNSSLFII</sequence>
<evidence type="ECO:0000256" key="13">
    <source>
        <dbReference type="ARBA" id="ARBA00023180"/>
    </source>
</evidence>